<dbReference type="InterPro" id="IPR011041">
    <property type="entry name" value="Quinoprot_gluc/sorb_DH_b-prop"/>
</dbReference>
<name>A0A1H2Z1J5_9PSEU</name>
<dbReference type="CDD" id="cd00063">
    <property type="entry name" value="FN3"/>
    <property type="match status" value="1"/>
</dbReference>
<keyword evidence="1" id="KW-0378">Hydrolase</keyword>
<feature type="signal peptide" evidence="3">
    <location>
        <begin position="1"/>
        <end position="25"/>
    </location>
</feature>
<keyword evidence="2" id="KW-0624">Polysaccharide degradation</keyword>
<keyword evidence="3" id="KW-0732">Signal</keyword>
<proteinExistence type="predicted"/>
<evidence type="ECO:0000313" key="5">
    <source>
        <dbReference type="EMBL" id="SDX11216.1"/>
    </source>
</evidence>
<feature type="domain" description="Fibronectin type-III" evidence="4">
    <location>
        <begin position="33"/>
        <end position="118"/>
    </location>
</feature>
<dbReference type="Pfam" id="PF00041">
    <property type="entry name" value="fn3"/>
    <property type="match status" value="1"/>
</dbReference>
<dbReference type="PROSITE" id="PS50853">
    <property type="entry name" value="FN3"/>
    <property type="match status" value="1"/>
</dbReference>
<dbReference type="GO" id="GO:0000272">
    <property type="term" value="P:polysaccharide catabolic process"/>
    <property type="evidence" value="ECO:0007669"/>
    <property type="project" value="UniProtKB-KW"/>
</dbReference>
<organism evidence="5 6">
    <name type="scientific">Amycolatopsis xylanica</name>
    <dbReference type="NCBI Taxonomy" id="589385"/>
    <lineage>
        <taxon>Bacteria</taxon>
        <taxon>Bacillati</taxon>
        <taxon>Actinomycetota</taxon>
        <taxon>Actinomycetes</taxon>
        <taxon>Pseudonocardiales</taxon>
        <taxon>Pseudonocardiaceae</taxon>
        <taxon>Amycolatopsis</taxon>
    </lineage>
</organism>
<dbReference type="AlphaFoldDB" id="A0A1H2Z1J5"/>
<dbReference type="GO" id="GO:0016798">
    <property type="term" value="F:hydrolase activity, acting on glycosyl bonds"/>
    <property type="evidence" value="ECO:0007669"/>
    <property type="project" value="UniProtKB-KW"/>
</dbReference>
<dbReference type="SUPFAM" id="SSF49265">
    <property type="entry name" value="Fibronectin type III"/>
    <property type="match status" value="1"/>
</dbReference>
<dbReference type="Gene3D" id="2.120.10.30">
    <property type="entry name" value="TolB, C-terminal domain"/>
    <property type="match status" value="1"/>
</dbReference>
<dbReference type="Proteomes" id="UP000199515">
    <property type="component" value="Unassembled WGS sequence"/>
</dbReference>
<keyword evidence="6" id="KW-1185">Reference proteome</keyword>
<evidence type="ECO:0000313" key="6">
    <source>
        <dbReference type="Proteomes" id="UP000199515"/>
    </source>
</evidence>
<dbReference type="Gene3D" id="2.60.40.10">
    <property type="entry name" value="Immunoglobulins"/>
    <property type="match status" value="1"/>
</dbReference>
<dbReference type="InterPro" id="IPR011042">
    <property type="entry name" value="6-blade_b-propeller_TolB-like"/>
</dbReference>
<dbReference type="PANTHER" id="PTHR19328">
    <property type="entry name" value="HEDGEHOG-INTERACTING PROTEIN"/>
    <property type="match status" value="1"/>
</dbReference>
<dbReference type="STRING" id="589385.SAMN05421504_102344"/>
<gene>
    <name evidence="5" type="ORF">SAMN05421504_102344</name>
</gene>
<evidence type="ECO:0000256" key="1">
    <source>
        <dbReference type="ARBA" id="ARBA00023295"/>
    </source>
</evidence>
<dbReference type="PANTHER" id="PTHR19328:SF13">
    <property type="entry name" value="HIPL1 PROTEIN"/>
    <property type="match status" value="1"/>
</dbReference>
<dbReference type="InterPro" id="IPR036116">
    <property type="entry name" value="FN3_sf"/>
</dbReference>
<sequence length="455" mass="48633">MKRTWAMVCAIPLALGVLTPAEAFAADTTPPSTPTGVQVTKVSANSVALSWTASTDDVAVQRYNVYTGTTLVGWFTGTSGSIDGLAPKTAQTFTVRAMDAAKNLSPDSAPVTATTRRGHDSVGQVTTIAPETDVPWGLAFLPDGSALYGDRDAQTVNRLSRDGKAKTLAGKVPGVVGTNGEGGLLGLELSPHFRWDHWVYLYHTSETDNRIVRIKYEHGALDLASEQVLLSGIVKNKFHNGGRLRFGPDDKLYASVGDGQTSANAQDVNSLNGKILRLNPDGSPAADNPFYANGGNARYVWSMGHRNLEGLAFDSHGRLWESEFGNSILDELNLIEKGGNYGWPACEGTVGDCANPAFKAPVRTWKVADASPSGIAIVHDTIYMSALRGEALWVMKIDGDTTSTPVAYFHGKFGRVRTVEPSPDCGLWITTSNGGDKNNIPDDTNAQFLHVSLGH</sequence>
<evidence type="ECO:0000256" key="2">
    <source>
        <dbReference type="ARBA" id="ARBA00023326"/>
    </source>
</evidence>
<dbReference type="InterPro" id="IPR013783">
    <property type="entry name" value="Ig-like_fold"/>
</dbReference>
<dbReference type="InterPro" id="IPR012938">
    <property type="entry name" value="Glc/Sorbosone_DH"/>
</dbReference>
<keyword evidence="2" id="KW-0119">Carbohydrate metabolism</keyword>
<reference evidence="5 6" key="1">
    <citation type="submission" date="2016-10" db="EMBL/GenBank/DDBJ databases">
        <authorList>
            <person name="de Groot N.N."/>
        </authorList>
    </citation>
    <scope>NUCLEOTIDE SEQUENCE [LARGE SCALE GENOMIC DNA]</scope>
    <source>
        <strain evidence="5 6">CPCC 202699</strain>
    </source>
</reference>
<dbReference type="InterPro" id="IPR003961">
    <property type="entry name" value="FN3_dom"/>
</dbReference>
<accession>A0A1H2Z1J5</accession>
<dbReference type="Pfam" id="PF07995">
    <property type="entry name" value="GSDH"/>
    <property type="match status" value="1"/>
</dbReference>
<dbReference type="SUPFAM" id="SSF50952">
    <property type="entry name" value="Soluble quinoprotein glucose dehydrogenase"/>
    <property type="match status" value="1"/>
</dbReference>
<protein>
    <submittedName>
        <fullName evidence="5">Glucose/arabinose dehydrogenase, beta-propeller fold</fullName>
    </submittedName>
</protein>
<dbReference type="SMART" id="SM00060">
    <property type="entry name" value="FN3"/>
    <property type="match status" value="1"/>
</dbReference>
<dbReference type="EMBL" id="FNON01000002">
    <property type="protein sequence ID" value="SDX11216.1"/>
    <property type="molecule type" value="Genomic_DNA"/>
</dbReference>
<feature type="chain" id="PRO_5011604154" evidence="3">
    <location>
        <begin position="26"/>
        <end position="455"/>
    </location>
</feature>
<evidence type="ECO:0000259" key="4">
    <source>
        <dbReference type="PROSITE" id="PS50853"/>
    </source>
</evidence>
<keyword evidence="1" id="KW-0326">Glycosidase</keyword>
<evidence type="ECO:0000256" key="3">
    <source>
        <dbReference type="SAM" id="SignalP"/>
    </source>
</evidence>